<keyword evidence="1" id="KW-0472">Membrane</keyword>
<evidence type="ECO:0000313" key="2">
    <source>
        <dbReference type="EMBL" id="AXF24694.1"/>
    </source>
</evidence>
<name>A0A2Z5N756_BURPY</name>
<sequence length="60" mass="6661">MSVTARIALMPSPRMLDALRRGYAVMVGMIFCGYPLWPMRKLPEGMLAEAYAAVDLQNSV</sequence>
<accession>A0A2Z5N756</accession>
<keyword evidence="1" id="KW-1133">Transmembrane helix</keyword>
<evidence type="ECO:0000256" key="1">
    <source>
        <dbReference type="SAM" id="Phobius"/>
    </source>
</evidence>
<organism evidence="2 3">
    <name type="scientific">Burkholderia pyrrocinia</name>
    <name type="common">Pseudomonas pyrrocinia</name>
    <dbReference type="NCBI Taxonomy" id="60550"/>
    <lineage>
        <taxon>Bacteria</taxon>
        <taxon>Pseudomonadati</taxon>
        <taxon>Pseudomonadota</taxon>
        <taxon>Betaproteobacteria</taxon>
        <taxon>Burkholderiales</taxon>
        <taxon>Burkholderiaceae</taxon>
        <taxon>Burkholderia</taxon>
        <taxon>Burkholderia cepacia complex</taxon>
    </lineage>
</organism>
<keyword evidence="1" id="KW-0812">Transmembrane</keyword>
<evidence type="ECO:0000313" key="3">
    <source>
        <dbReference type="Proteomes" id="UP000253104"/>
    </source>
</evidence>
<proteinExistence type="predicted"/>
<dbReference type="EMBL" id="CP024903">
    <property type="protein sequence ID" value="AXF24694.1"/>
    <property type="molecule type" value="Genomic_DNA"/>
</dbReference>
<gene>
    <name evidence="2" type="ORF">CUJ89_31055</name>
</gene>
<protein>
    <submittedName>
        <fullName evidence="2">Uncharacterized protein</fullName>
    </submittedName>
</protein>
<dbReference type="Proteomes" id="UP000253104">
    <property type="component" value="Chromosome mHSR5_B"/>
</dbReference>
<reference evidence="2 3" key="1">
    <citation type="journal article" date="2018" name="ISME J.">
        <title>Involvement of Burkholderiaceae and sulfurous volatiles in disease-suppressive soils.</title>
        <authorList>
            <person name="Carrion V.J."/>
            <person name="Cordovez V."/>
            <person name="Tyc O."/>
            <person name="Etalo D.W."/>
            <person name="de Bruijn I."/>
            <person name="de Jager V.C."/>
            <person name="Medema M.H."/>
            <person name="Eberl L."/>
            <person name="Raaijmakers J.M."/>
        </authorList>
    </citation>
    <scope>NUCLEOTIDE SEQUENCE [LARGE SCALE GENOMIC DNA]</scope>
    <source>
        <strain evidence="3">mHSR5</strain>
    </source>
</reference>
<feature type="transmembrane region" description="Helical" evidence="1">
    <location>
        <begin position="21"/>
        <end position="37"/>
    </location>
</feature>
<dbReference type="AlphaFoldDB" id="A0A2Z5N756"/>